<name>A0AAV9UNN5_9PEZI</name>
<gene>
    <name evidence="2" type="ORF">TWF730_010601</name>
</gene>
<sequence length="57" mass="5528">MDPPSISTVVSAITNTSPGTDTLTASSAGPTGNVQTSMSGGRGGPPRGVSLYGCTVM</sequence>
<proteinExistence type="predicted"/>
<dbReference type="EMBL" id="JAVHNS010000008">
    <property type="protein sequence ID" value="KAK6346271.1"/>
    <property type="molecule type" value="Genomic_DNA"/>
</dbReference>
<feature type="region of interest" description="Disordered" evidence="1">
    <location>
        <begin position="1"/>
        <end position="49"/>
    </location>
</feature>
<keyword evidence="3" id="KW-1185">Reference proteome</keyword>
<comment type="caution">
    <text evidence="2">The sequence shown here is derived from an EMBL/GenBank/DDBJ whole genome shotgun (WGS) entry which is preliminary data.</text>
</comment>
<feature type="compositionally biased region" description="Polar residues" evidence="1">
    <location>
        <begin position="1"/>
        <end position="39"/>
    </location>
</feature>
<evidence type="ECO:0000313" key="2">
    <source>
        <dbReference type="EMBL" id="KAK6346271.1"/>
    </source>
</evidence>
<dbReference type="Proteomes" id="UP001373714">
    <property type="component" value="Unassembled WGS sequence"/>
</dbReference>
<evidence type="ECO:0000313" key="3">
    <source>
        <dbReference type="Proteomes" id="UP001373714"/>
    </source>
</evidence>
<accession>A0AAV9UNN5</accession>
<reference evidence="2 3" key="1">
    <citation type="submission" date="2019-10" db="EMBL/GenBank/DDBJ databases">
        <authorList>
            <person name="Palmer J.M."/>
        </authorList>
    </citation>
    <scope>NUCLEOTIDE SEQUENCE [LARGE SCALE GENOMIC DNA]</scope>
    <source>
        <strain evidence="2 3">TWF730</strain>
    </source>
</reference>
<organism evidence="2 3">
    <name type="scientific">Orbilia blumenaviensis</name>
    <dbReference type="NCBI Taxonomy" id="1796055"/>
    <lineage>
        <taxon>Eukaryota</taxon>
        <taxon>Fungi</taxon>
        <taxon>Dikarya</taxon>
        <taxon>Ascomycota</taxon>
        <taxon>Pezizomycotina</taxon>
        <taxon>Orbiliomycetes</taxon>
        <taxon>Orbiliales</taxon>
        <taxon>Orbiliaceae</taxon>
        <taxon>Orbilia</taxon>
    </lineage>
</organism>
<dbReference type="AlphaFoldDB" id="A0AAV9UNN5"/>
<protein>
    <submittedName>
        <fullName evidence="2">Uncharacterized protein</fullName>
    </submittedName>
</protein>
<evidence type="ECO:0000256" key="1">
    <source>
        <dbReference type="SAM" id="MobiDB-lite"/>
    </source>
</evidence>